<dbReference type="PIRSF" id="PIRSF035875">
    <property type="entry name" value="RNase_BN"/>
    <property type="match status" value="1"/>
</dbReference>
<dbReference type="PANTHER" id="PTHR30213">
    <property type="entry name" value="INNER MEMBRANE PROTEIN YHJD"/>
    <property type="match status" value="1"/>
</dbReference>
<keyword evidence="5 7" id="KW-0472">Membrane</keyword>
<name>A0A6H2DLI8_9SPHN</name>
<dbReference type="EMBL" id="CP051217">
    <property type="protein sequence ID" value="QJB69529.1"/>
    <property type="molecule type" value="Genomic_DNA"/>
</dbReference>
<feature type="transmembrane region" description="Helical" evidence="7">
    <location>
        <begin position="61"/>
        <end position="83"/>
    </location>
</feature>
<evidence type="ECO:0000256" key="3">
    <source>
        <dbReference type="ARBA" id="ARBA00022692"/>
    </source>
</evidence>
<keyword evidence="4 7" id="KW-1133">Transmembrane helix</keyword>
<organism evidence="8 9">
    <name type="scientific">Parasphingorhabdus halotolerans</name>
    <dbReference type="NCBI Taxonomy" id="2725558"/>
    <lineage>
        <taxon>Bacteria</taxon>
        <taxon>Pseudomonadati</taxon>
        <taxon>Pseudomonadota</taxon>
        <taxon>Alphaproteobacteria</taxon>
        <taxon>Sphingomonadales</taxon>
        <taxon>Sphingomonadaceae</taxon>
        <taxon>Parasphingorhabdus</taxon>
    </lineage>
</organism>
<evidence type="ECO:0000313" key="9">
    <source>
        <dbReference type="Proteomes" id="UP000501600"/>
    </source>
</evidence>
<dbReference type="NCBIfam" id="TIGR00765">
    <property type="entry name" value="yihY_not_rbn"/>
    <property type="match status" value="1"/>
</dbReference>
<reference evidence="8 9" key="1">
    <citation type="submission" date="2020-04" db="EMBL/GenBank/DDBJ databases">
        <title>Genome sequence for Sphingorhabdus sp. strain M1.</title>
        <authorList>
            <person name="Park S.-J."/>
        </authorList>
    </citation>
    <scope>NUCLEOTIDE SEQUENCE [LARGE SCALE GENOMIC DNA]</scope>
    <source>
        <strain evidence="8 9">JK6</strain>
    </source>
</reference>
<feature type="region of interest" description="Disordered" evidence="6">
    <location>
        <begin position="1"/>
        <end position="27"/>
    </location>
</feature>
<dbReference type="RefSeq" id="WP_168819628.1">
    <property type="nucleotide sequence ID" value="NZ_CP051217.1"/>
</dbReference>
<evidence type="ECO:0000256" key="1">
    <source>
        <dbReference type="ARBA" id="ARBA00004651"/>
    </source>
</evidence>
<feature type="transmembrane region" description="Helical" evidence="7">
    <location>
        <begin position="163"/>
        <end position="186"/>
    </location>
</feature>
<evidence type="ECO:0000256" key="2">
    <source>
        <dbReference type="ARBA" id="ARBA00022475"/>
    </source>
</evidence>
<dbReference type="KEGG" id="phao:HF685_09760"/>
<feature type="transmembrane region" description="Helical" evidence="7">
    <location>
        <begin position="242"/>
        <end position="263"/>
    </location>
</feature>
<sequence>MSEHSPLSPEGRRRNPDKAKKAASHAAENLADENTFNQIRSVVERTAVGVYTDGFTFSGNFAYLALLAVFSFFIVAAAIAGSFGDTAAGAEIVDAFLRTVPPSVANALRDPVSDAMAARTGPLLWLSAAVGLWTTASLIETIREILHRAYGVTAQRAFWEYRLGSIGLIIVSVILAMLSLSMQFLIAGVGEFIDGYFPSVETASFWLAISRALPFFILFGTLYMLFRLLTPRNYRSPHYPKWPGAVFISVWWLVITGILPLFLKYAANYKLTYGSLAGVMITLIFFYLIGLGMVIGAQLNAALAETRVKESAE</sequence>
<keyword evidence="2" id="KW-1003">Cell membrane</keyword>
<evidence type="ECO:0000256" key="6">
    <source>
        <dbReference type="SAM" id="MobiDB-lite"/>
    </source>
</evidence>
<dbReference type="InterPro" id="IPR017039">
    <property type="entry name" value="Virul_fac_BrkB"/>
</dbReference>
<dbReference type="AlphaFoldDB" id="A0A6H2DLI8"/>
<feature type="transmembrane region" description="Helical" evidence="7">
    <location>
        <begin position="275"/>
        <end position="297"/>
    </location>
</feature>
<protein>
    <submittedName>
        <fullName evidence="8">YihY/virulence factor BrkB family protein</fullName>
    </submittedName>
</protein>
<evidence type="ECO:0000256" key="4">
    <source>
        <dbReference type="ARBA" id="ARBA00022989"/>
    </source>
</evidence>
<feature type="transmembrane region" description="Helical" evidence="7">
    <location>
        <begin position="206"/>
        <end position="230"/>
    </location>
</feature>
<dbReference type="Proteomes" id="UP000501600">
    <property type="component" value="Chromosome"/>
</dbReference>
<feature type="compositionally biased region" description="Basic and acidic residues" evidence="6">
    <location>
        <begin position="10"/>
        <end position="20"/>
    </location>
</feature>
<accession>A0A6H2DLI8</accession>
<dbReference type="GO" id="GO:0005886">
    <property type="term" value="C:plasma membrane"/>
    <property type="evidence" value="ECO:0007669"/>
    <property type="project" value="UniProtKB-SubCell"/>
</dbReference>
<proteinExistence type="predicted"/>
<keyword evidence="3 7" id="KW-0812">Transmembrane</keyword>
<comment type="subcellular location">
    <subcellularLocation>
        <location evidence="1">Cell membrane</location>
        <topology evidence="1">Multi-pass membrane protein</topology>
    </subcellularLocation>
</comment>
<evidence type="ECO:0000256" key="7">
    <source>
        <dbReference type="SAM" id="Phobius"/>
    </source>
</evidence>
<dbReference type="PANTHER" id="PTHR30213:SF0">
    <property type="entry name" value="UPF0761 MEMBRANE PROTEIN YIHY"/>
    <property type="match status" value="1"/>
</dbReference>
<evidence type="ECO:0000313" key="8">
    <source>
        <dbReference type="EMBL" id="QJB69529.1"/>
    </source>
</evidence>
<dbReference type="Pfam" id="PF03631">
    <property type="entry name" value="Virul_fac_BrkB"/>
    <property type="match status" value="1"/>
</dbReference>
<gene>
    <name evidence="8" type="ORF">HF685_09760</name>
</gene>
<keyword evidence="9" id="KW-1185">Reference proteome</keyword>
<evidence type="ECO:0000256" key="5">
    <source>
        <dbReference type="ARBA" id="ARBA00023136"/>
    </source>
</evidence>